<evidence type="ECO:0008006" key="3">
    <source>
        <dbReference type="Google" id="ProtNLM"/>
    </source>
</evidence>
<gene>
    <name evidence="1" type="ORF">C2H86_23120</name>
</gene>
<organism evidence="1 2">
    <name type="scientific">Pseudomonas putida</name>
    <name type="common">Arthrobacter siderocapsulatus</name>
    <dbReference type="NCBI Taxonomy" id="303"/>
    <lineage>
        <taxon>Bacteria</taxon>
        <taxon>Pseudomonadati</taxon>
        <taxon>Pseudomonadota</taxon>
        <taxon>Gammaproteobacteria</taxon>
        <taxon>Pseudomonadales</taxon>
        <taxon>Pseudomonadaceae</taxon>
        <taxon>Pseudomonas</taxon>
    </lineage>
</organism>
<name>A0A6I6Y4A6_PSEPU</name>
<protein>
    <recommendedName>
        <fullName evidence="3">Core-binding (CB) domain-containing protein</fullName>
    </recommendedName>
</protein>
<dbReference type="AlphaFoldDB" id="A0A6I6Y4A6"/>
<reference evidence="1 2" key="1">
    <citation type="submission" date="2020-02" db="EMBL/GenBank/DDBJ databases">
        <title>Pseudomonas Putida W5 Complete Genome Assembly.</title>
        <authorList>
            <person name="Yuan Z.-C."/>
            <person name="Shaw G.A."/>
            <person name="Cusano A.D."/>
            <person name="Caddey B.J."/>
            <person name="Weselowski B.J."/>
        </authorList>
    </citation>
    <scope>NUCLEOTIDE SEQUENCE [LARGE SCALE GENOMIC DNA]</scope>
    <source>
        <strain evidence="1 2">W5</strain>
    </source>
</reference>
<sequence length="555" mass="62746">MGKRKVFCKTSLEIPATGHSHDATGNAIIPPNIIPPQKTKITFERNTANTRSFEFSRWYNVGIDPITYACQRQIERYLAGQDGNLTKGTISGNCTSGLRHFLEYCMLRSAALERDLTLADLHRDIIDGFLSHLTGLGVGISTQRTIYQNAKPVLVAIGRRGLFNLIQSGDSATFPRNPFPNLKRKLKGETALTKRERQAVVQALKQAIKPIWDEKPTLTGDLMAYALLTVALYTGRNTTPLLEMERNCLRAHPKKNTAFLVLWKRRGYNSSKVALRTDQLTERLLESTWTMQGSVERLIRRIISLTEEVNKNAPIDIKERVWIYHSHLGITALSSSLLSDAANHLVRDYNLTDISGSPLRLNISRLRKSFANRIFEITDGDMAVTAAALGDTLRVTDDHYLAPSETSRQNWQFMGEILVSELLTKSIGSTYKNTPTGRCSNLPQENVAFKSGEGATCMNFTNCVRCRHYAVTSEDLYKLFSFYFRILSERASMDKGHWAKLYAHIPRLIDNYIVAEGLRRGIFKDRDVEDARARARNKPHPFWAAEMIENLEVFA</sequence>
<evidence type="ECO:0000313" key="1">
    <source>
        <dbReference type="EMBL" id="QHG67136.1"/>
    </source>
</evidence>
<dbReference type="EMBL" id="CP026115">
    <property type="protein sequence ID" value="QHG67136.1"/>
    <property type="molecule type" value="Genomic_DNA"/>
</dbReference>
<evidence type="ECO:0000313" key="2">
    <source>
        <dbReference type="Proteomes" id="UP000464480"/>
    </source>
</evidence>
<proteinExistence type="predicted"/>
<accession>A0A6I6Y4A6</accession>
<dbReference type="Proteomes" id="UP000464480">
    <property type="component" value="Chromosome"/>
</dbReference>